<dbReference type="InterPro" id="IPR002818">
    <property type="entry name" value="DJ-1/PfpI"/>
</dbReference>
<dbReference type="InterPro" id="IPR018060">
    <property type="entry name" value="HTH_AraC"/>
</dbReference>
<dbReference type="KEGG" id="mgin:FRZ54_23450"/>
<dbReference type="SUPFAM" id="SSF46689">
    <property type="entry name" value="Homeodomain-like"/>
    <property type="match status" value="2"/>
</dbReference>
<protein>
    <submittedName>
        <fullName evidence="5">Helix-turn-helix domain-containing protein</fullName>
    </submittedName>
</protein>
<dbReference type="SUPFAM" id="SSF52317">
    <property type="entry name" value="Class I glutamine amidotransferase-like"/>
    <property type="match status" value="1"/>
</dbReference>
<accession>A0A5B8V3X1</accession>
<dbReference type="SMART" id="SM00342">
    <property type="entry name" value="HTH_ARAC"/>
    <property type="match status" value="1"/>
</dbReference>
<dbReference type="InterPro" id="IPR029062">
    <property type="entry name" value="Class_I_gatase-like"/>
</dbReference>
<evidence type="ECO:0000256" key="2">
    <source>
        <dbReference type="ARBA" id="ARBA00023125"/>
    </source>
</evidence>
<dbReference type="AlphaFoldDB" id="A0A5B8V3X1"/>
<dbReference type="PANTHER" id="PTHR43130:SF11">
    <property type="entry name" value="TRANSCRIPTIONAL REGULATORY PROTEIN"/>
    <property type="match status" value="1"/>
</dbReference>
<gene>
    <name evidence="5" type="ORF">FRZ54_23450</name>
</gene>
<keyword evidence="6" id="KW-1185">Reference proteome</keyword>
<dbReference type="OrthoDB" id="9803764at2"/>
<proteinExistence type="predicted"/>
<evidence type="ECO:0000256" key="1">
    <source>
        <dbReference type="ARBA" id="ARBA00023015"/>
    </source>
</evidence>
<evidence type="ECO:0000259" key="4">
    <source>
        <dbReference type="PROSITE" id="PS01124"/>
    </source>
</evidence>
<dbReference type="RefSeq" id="WP_147034226.1">
    <property type="nucleotide sequence ID" value="NZ_CP042436.1"/>
</dbReference>
<dbReference type="InterPro" id="IPR009057">
    <property type="entry name" value="Homeodomain-like_sf"/>
</dbReference>
<dbReference type="Pfam" id="PF01965">
    <property type="entry name" value="DJ-1_PfpI"/>
    <property type="match status" value="1"/>
</dbReference>
<evidence type="ECO:0000313" key="5">
    <source>
        <dbReference type="EMBL" id="QEC65401.1"/>
    </source>
</evidence>
<dbReference type="PROSITE" id="PS01124">
    <property type="entry name" value="HTH_ARAC_FAMILY_2"/>
    <property type="match status" value="1"/>
</dbReference>
<evidence type="ECO:0000313" key="6">
    <source>
        <dbReference type="Proteomes" id="UP000321479"/>
    </source>
</evidence>
<dbReference type="EMBL" id="CP042436">
    <property type="protein sequence ID" value="QEC65401.1"/>
    <property type="molecule type" value="Genomic_DNA"/>
</dbReference>
<evidence type="ECO:0000256" key="3">
    <source>
        <dbReference type="ARBA" id="ARBA00023163"/>
    </source>
</evidence>
<dbReference type="GO" id="GO:0003700">
    <property type="term" value="F:DNA-binding transcription factor activity"/>
    <property type="evidence" value="ECO:0007669"/>
    <property type="project" value="InterPro"/>
</dbReference>
<dbReference type="Gene3D" id="3.40.50.880">
    <property type="match status" value="1"/>
</dbReference>
<dbReference type="InterPro" id="IPR052158">
    <property type="entry name" value="INH-QAR"/>
</dbReference>
<keyword evidence="2" id="KW-0238">DNA-binding</keyword>
<dbReference type="GO" id="GO:0043565">
    <property type="term" value="F:sequence-specific DNA binding"/>
    <property type="evidence" value="ECO:0007669"/>
    <property type="project" value="InterPro"/>
</dbReference>
<feature type="domain" description="HTH araC/xylS-type" evidence="4">
    <location>
        <begin position="223"/>
        <end position="321"/>
    </location>
</feature>
<dbReference type="PROSITE" id="PS00041">
    <property type="entry name" value="HTH_ARAC_FAMILY_1"/>
    <property type="match status" value="1"/>
</dbReference>
<organism evidence="5 6">
    <name type="scientific">Mucilaginibacter ginsenosidivorans</name>
    <dbReference type="NCBI Taxonomy" id="398053"/>
    <lineage>
        <taxon>Bacteria</taxon>
        <taxon>Pseudomonadati</taxon>
        <taxon>Bacteroidota</taxon>
        <taxon>Sphingobacteriia</taxon>
        <taxon>Sphingobacteriales</taxon>
        <taxon>Sphingobacteriaceae</taxon>
        <taxon>Mucilaginibacter</taxon>
    </lineage>
</organism>
<dbReference type="Pfam" id="PF12833">
    <property type="entry name" value="HTH_18"/>
    <property type="match status" value="1"/>
</dbReference>
<dbReference type="PANTHER" id="PTHR43130">
    <property type="entry name" value="ARAC-FAMILY TRANSCRIPTIONAL REGULATOR"/>
    <property type="match status" value="1"/>
</dbReference>
<keyword evidence="1" id="KW-0805">Transcription regulation</keyword>
<dbReference type="Proteomes" id="UP000321479">
    <property type="component" value="Chromosome"/>
</dbReference>
<dbReference type="InterPro" id="IPR018062">
    <property type="entry name" value="HTH_AraC-typ_CS"/>
</dbReference>
<keyword evidence="3" id="KW-0804">Transcription</keyword>
<name>A0A5B8V3X1_9SPHI</name>
<reference evidence="5 6" key="1">
    <citation type="journal article" date="2017" name="Curr. Microbiol.">
        <title>Mucilaginibacter ginsenosidivorans sp. nov., Isolated from Soil of Ginseng Field.</title>
        <authorList>
            <person name="Kim M.M."/>
            <person name="Siddiqi M.Z."/>
            <person name="Im W.T."/>
        </authorList>
    </citation>
    <scope>NUCLEOTIDE SEQUENCE [LARGE SCALE GENOMIC DNA]</scope>
    <source>
        <strain evidence="5 6">Gsoil 3017</strain>
    </source>
</reference>
<dbReference type="Gene3D" id="1.10.10.60">
    <property type="entry name" value="Homeodomain-like"/>
    <property type="match status" value="2"/>
</dbReference>
<sequence>MTRQIKIGIVVYKSCTSSMVTGFWDILTLANQLHQQTCGAPVFCLELIAEKKASVKSFSGLSFTPHSTIKTGNLYDLIYIPGFIGDADEVIKNEQPIIRWLRAVHSKNTILAAACNGNFLLGASGVLDKKKATTHWSLAAEFGNKYKLIIVQPDRMIIDNGNVISAGGVTAYLNLSLHIIQRFTTAELSLTCAKVFLVDAGRKVQTPYQVYQFSKNHGDELINRVQDWMENNYREKISLDKLAGLVNLSRKTFLRHFKKATGDTPQLYLQKLRVETAKRLLESKDITFNEITWEVGYQDVSSFHKIFKQETGLTPMSYREKFFIA</sequence>
<dbReference type="CDD" id="cd03138">
    <property type="entry name" value="GATase1_AraC_2"/>
    <property type="match status" value="1"/>
</dbReference>